<dbReference type="InterPro" id="IPR003695">
    <property type="entry name" value="Ppx_GppA_N"/>
</dbReference>
<evidence type="ECO:0000313" key="3">
    <source>
        <dbReference type="Proteomes" id="UP000245124"/>
    </source>
</evidence>
<gene>
    <name evidence="2" type="ORF">NIES4072_72960</name>
</gene>
<evidence type="ECO:0000313" key="2">
    <source>
        <dbReference type="EMBL" id="GBG23584.1"/>
    </source>
</evidence>
<feature type="domain" description="Ppx/GppA phosphatase N-terminal" evidence="1">
    <location>
        <begin position="44"/>
        <end position="185"/>
    </location>
</feature>
<keyword evidence="3" id="KW-1185">Reference proteome</keyword>
<evidence type="ECO:0000259" key="1">
    <source>
        <dbReference type="Pfam" id="PF02541"/>
    </source>
</evidence>
<proteinExistence type="predicted"/>
<dbReference type="Gene3D" id="3.30.420.150">
    <property type="entry name" value="Exopolyphosphatase. Domain 2"/>
    <property type="match status" value="1"/>
</dbReference>
<dbReference type="Proteomes" id="UP000245124">
    <property type="component" value="Unassembled WGS sequence"/>
</dbReference>
<comment type="caution">
    <text evidence="2">The sequence shown here is derived from an EMBL/GenBank/DDBJ whole genome shotgun (WGS) entry which is preliminary data.</text>
</comment>
<dbReference type="OrthoDB" id="9814545at2"/>
<sequence>MQLKNLILDLGSRTAKLYILDNEVKNINNVNWEVIEGKSSKESINNSLIELLKPINFNEIHRIHAVGTEAMRRDKKLENIVSSVCHSLGILYTTISQEYEAQLIKEAARKANITDKYDIINVGGGSIQIILKEASKAVLLNFGISDLNDRFYLLEAVGHRKIEECIAWIKKHLPETTALFGYTGGEATYLKHFGVPLQADHTCLKTDFYDFAERISNFDLQSLERVSPFGSKWMRGAVASNCVVLACLEKAQTNYFLPSDLNISHGLIEVIELNVQ</sequence>
<dbReference type="RefSeq" id="WP_109013451.1">
    <property type="nucleotide sequence ID" value="NZ_BDUD01000006.1"/>
</dbReference>
<dbReference type="SUPFAM" id="SSF53067">
    <property type="entry name" value="Actin-like ATPase domain"/>
    <property type="match status" value="2"/>
</dbReference>
<protein>
    <recommendedName>
        <fullName evidence="1">Ppx/GppA phosphatase N-terminal domain-containing protein</fullName>
    </recommendedName>
</protein>
<dbReference type="Gene3D" id="3.30.420.40">
    <property type="match status" value="1"/>
</dbReference>
<dbReference type="EMBL" id="BDUD01000006">
    <property type="protein sequence ID" value="GBG23584.1"/>
    <property type="molecule type" value="Genomic_DNA"/>
</dbReference>
<accession>A0A2R5G795</accession>
<dbReference type="InterPro" id="IPR043129">
    <property type="entry name" value="ATPase_NBD"/>
</dbReference>
<dbReference type="Pfam" id="PF02541">
    <property type="entry name" value="Ppx-GppA"/>
    <property type="match status" value="1"/>
</dbReference>
<organism evidence="2 3">
    <name type="scientific">Nostoc commune NIES-4072</name>
    <dbReference type="NCBI Taxonomy" id="2005467"/>
    <lineage>
        <taxon>Bacteria</taxon>
        <taxon>Bacillati</taxon>
        <taxon>Cyanobacteriota</taxon>
        <taxon>Cyanophyceae</taxon>
        <taxon>Nostocales</taxon>
        <taxon>Nostocaceae</taxon>
        <taxon>Nostoc</taxon>
    </lineage>
</organism>
<reference evidence="2 3" key="1">
    <citation type="submission" date="2017-06" db="EMBL/GenBank/DDBJ databases">
        <title>Genome sequencing of cyanobaciteial culture collection at National Institute for Environmental Studies (NIES).</title>
        <authorList>
            <person name="Hirose Y."/>
            <person name="Shimura Y."/>
            <person name="Fujisawa T."/>
            <person name="Nakamura Y."/>
            <person name="Kawachi M."/>
        </authorList>
    </citation>
    <scope>NUCLEOTIDE SEQUENCE [LARGE SCALE GENOMIC DNA]</scope>
    <source>
        <strain evidence="2 3">NIES-4072</strain>
    </source>
</reference>
<name>A0A2R5G795_NOSCO</name>
<dbReference type="AlphaFoldDB" id="A0A2R5G795"/>